<comment type="caution">
    <text evidence="2">The sequence shown here is derived from an EMBL/GenBank/DDBJ whole genome shotgun (WGS) entry which is preliminary data.</text>
</comment>
<dbReference type="OrthoDB" id="418748at2759"/>
<organism evidence="2 3">
    <name type="scientific">Ladona fulva</name>
    <name type="common">Scarce chaser dragonfly</name>
    <name type="synonym">Libellula fulva</name>
    <dbReference type="NCBI Taxonomy" id="123851"/>
    <lineage>
        <taxon>Eukaryota</taxon>
        <taxon>Metazoa</taxon>
        <taxon>Ecdysozoa</taxon>
        <taxon>Arthropoda</taxon>
        <taxon>Hexapoda</taxon>
        <taxon>Insecta</taxon>
        <taxon>Pterygota</taxon>
        <taxon>Palaeoptera</taxon>
        <taxon>Odonata</taxon>
        <taxon>Epiprocta</taxon>
        <taxon>Anisoptera</taxon>
        <taxon>Libelluloidea</taxon>
        <taxon>Libellulidae</taxon>
        <taxon>Ladona</taxon>
    </lineage>
</organism>
<dbReference type="AlphaFoldDB" id="A0A8K0K9Q5"/>
<reference evidence="2" key="2">
    <citation type="submission" date="2017-10" db="EMBL/GenBank/DDBJ databases">
        <title>Ladona fulva Genome sequencing and assembly.</title>
        <authorList>
            <person name="Murali S."/>
            <person name="Richards S."/>
            <person name="Bandaranaike D."/>
            <person name="Bellair M."/>
            <person name="Blankenburg K."/>
            <person name="Chao H."/>
            <person name="Dinh H."/>
            <person name="Doddapaneni H."/>
            <person name="Dugan-Rocha S."/>
            <person name="Elkadiri S."/>
            <person name="Gnanaolivu R."/>
            <person name="Hernandez B."/>
            <person name="Skinner E."/>
            <person name="Javaid M."/>
            <person name="Lee S."/>
            <person name="Li M."/>
            <person name="Ming W."/>
            <person name="Munidasa M."/>
            <person name="Muniz J."/>
            <person name="Nguyen L."/>
            <person name="Hughes D."/>
            <person name="Osuji N."/>
            <person name="Pu L.-L."/>
            <person name="Puazo M."/>
            <person name="Qu C."/>
            <person name="Quiroz J."/>
            <person name="Raj R."/>
            <person name="Weissenberger G."/>
            <person name="Xin Y."/>
            <person name="Zou X."/>
            <person name="Han Y."/>
            <person name="Worley K."/>
            <person name="Muzny D."/>
            <person name="Gibbs R."/>
        </authorList>
    </citation>
    <scope>NUCLEOTIDE SEQUENCE</scope>
    <source>
        <strain evidence="2">Sampled in the wild</strain>
    </source>
</reference>
<dbReference type="EMBL" id="KZ308520">
    <property type="protein sequence ID" value="KAG8230986.1"/>
    <property type="molecule type" value="Genomic_DNA"/>
</dbReference>
<evidence type="ECO:0000256" key="1">
    <source>
        <dbReference type="SAM" id="Coils"/>
    </source>
</evidence>
<dbReference type="InterPro" id="IPR036691">
    <property type="entry name" value="Endo/exonu/phosph_ase_sf"/>
</dbReference>
<evidence type="ECO:0000313" key="3">
    <source>
        <dbReference type="Proteomes" id="UP000792457"/>
    </source>
</evidence>
<evidence type="ECO:0000313" key="2">
    <source>
        <dbReference type="EMBL" id="KAG8230986.1"/>
    </source>
</evidence>
<keyword evidence="3" id="KW-1185">Reference proteome</keyword>
<accession>A0A8K0K9Q5</accession>
<dbReference type="Gene3D" id="3.60.10.10">
    <property type="entry name" value="Endonuclease/exonuclease/phosphatase"/>
    <property type="match status" value="1"/>
</dbReference>
<gene>
    <name evidence="2" type="ORF">J437_LFUL003944</name>
</gene>
<reference evidence="2" key="1">
    <citation type="submission" date="2013-04" db="EMBL/GenBank/DDBJ databases">
        <authorList>
            <person name="Qu J."/>
            <person name="Murali S.C."/>
            <person name="Bandaranaike D."/>
            <person name="Bellair M."/>
            <person name="Blankenburg K."/>
            <person name="Chao H."/>
            <person name="Dinh H."/>
            <person name="Doddapaneni H."/>
            <person name="Downs B."/>
            <person name="Dugan-Rocha S."/>
            <person name="Elkadiri S."/>
            <person name="Gnanaolivu R.D."/>
            <person name="Hernandez B."/>
            <person name="Javaid M."/>
            <person name="Jayaseelan J.C."/>
            <person name="Lee S."/>
            <person name="Li M."/>
            <person name="Ming W."/>
            <person name="Munidasa M."/>
            <person name="Muniz J."/>
            <person name="Nguyen L."/>
            <person name="Ongeri F."/>
            <person name="Osuji N."/>
            <person name="Pu L.-L."/>
            <person name="Puazo M."/>
            <person name="Qu C."/>
            <person name="Quiroz J."/>
            <person name="Raj R."/>
            <person name="Weissenberger G."/>
            <person name="Xin Y."/>
            <person name="Zou X."/>
            <person name="Han Y."/>
            <person name="Richards S."/>
            <person name="Worley K."/>
            <person name="Muzny D."/>
            <person name="Gibbs R."/>
        </authorList>
    </citation>
    <scope>NUCLEOTIDE SEQUENCE</scope>
    <source>
        <strain evidence="2">Sampled in the wild</strain>
    </source>
</reference>
<protein>
    <submittedName>
        <fullName evidence="2">Uncharacterized protein</fullName>
    </submittedName>
</protein>
<sequence length="370" mass="43777">MEHAVAYDLTIVNTCFRKGEEHMITYKSGDRVSQIDYILCRRKYLQEMRNCKVINGESLTKQHRLVVADCYIKADTKVKHKNQRQQRIKWWKLKEEALRNKFKEKLLEELRLLEGVQEWWEINSNIIRKAGEEILGKASGKGPPEEKEKLWWNEEVQKEIKEKKEAKKRWDLTGSQEDMETYKMRKKNAKRAVARAKAKAIEEAYEETLRNKEAAWKLMKAFPNPYTRHTFSELRRLAKKLETTKCHFLQQEEASKISSTENDHNGQNRIETNNDALISGSSLLHCLPSCPRKNFVNERIEDVKGETEDKLHAMMEELPNEEEVAHEMKIQRCSLAFGRYDDSDKRRLHPSETTDCRQKYMVLVKEYLLK</sequence>
<feature type="coiled-coil region" evidence="1">
    <location>
        <begin position="153"/>
        <end position="211"/>
    </location>
</feature>
<dbReference type="Proteomes" id="UP000792457">
    <property type="component" value="Unassembled WGS sequence"/>
</dbReference>
<keyword evidence="1" id="KW-0175">Coiled coil</keyword>
<proteinExistence type="predicted"/>
<name>A0A8K0K9Q5_LADFU</name>